<comment type="caution">
    <text evidence="1">The sequence shown here is derived from an EMBL/GenBank/DDBJ whole genome shotgun (WGS) entry which is preliminary data.</text>
</comment>
<accession>K0REY5</accession>
<gene>
    <name evidence="1" type="ORF">THAOC_36291</name>
</gene>
<dbReference type="AlphaFoldDB" id="K0REY5"/>
<reference evidence="1 2" key="1">
    <citation type="journal article" date="2012" name="Genome Biol.">
        <title>Genome and low-iron response of an oceanic diatom adapted to chronic iron limitation.</title>
        <authorList>
            <person name="Lommer M."/>
            <person name="Specht M."/>
            <person name="Roy A.S."/>
            <person name="Kraemer L."/>
            <person name="Andreson R."/>
            <person name="Gutowska M.A."/>
            <person name="Wolf J."/>
            <person name="Bergner S.V."/>
            <person name="Schilhabel M.B."/>
            <person name="Klostermeier U.C."/>
            <person name="Beiko R.G."/>
            <person name="Rosenstiel P."/>
            <person name="Hippler M."/>
            <person name="Laroche J."/>
        </authorList>
    </citation>
    <scope>NUCLEOTIDE SEQUENCE [LARGE SCALE GENOMIC DNA]</scope>
    <source>
        <strain evidence="1 2">CCMP1005</strain>
    </source>
</reference>
<organism evidence="1 2">
    <name type="scientific">Thalassiosira oceanica</name>
    <name type="common">Marine diatom</name>
    <dbReference type="NCBI Taxonomy" id="159749"/>
    <lineage>
        <taxon>Eukaryota</taxon>
        <taxon>Sar</taxon>
        <taxon>Stramenopiles</taxon>
        <taxon>Ochrophyta</taxon>
        <taxon>Bacillariophyta</taxon>
        <taxon>Coscinodiscophyceae</taxon>
        <taxon>Thalassiosirophycidae</taxon>
        <taxon>Thalassiosirales</taxon>
        <taxon>Thalassiosiraceae</taxon>
        <taxon>Thalassiosira</taxon>
    </lineage>
</organism>
<evidence type="ECO:0000313" key="1">
    <source>
        <dbReference type="EMBL" id="EJK45112.1"/>
    </source>
</evidence>
<name>K0REY5_THAOC</name>
<sequence length="169" mass="18930">MDSESNKKRKLDNVGVGGQDVETVKAFDKPRAPLTATAGEIKAMLDAIEKDVLPQTEASVSDKGNKIRTQLRSGFNKIYYWLPYATTTAQGIPHDIKTMHELWGVKGYRRQNKYFSAAGLLDLIEQVEDKDAKNNLISRSANLLEKYNKLSDKYHAEKADNENNSLVLG</sequence>
<protein>
    <submittedName>
        <fullName evidence="1">Uncharacterized protein</fullName>
    </submittedName>
</protein>
<keyword evidence="2" id="KW-1185">Reference proteome</keyword>
<dbReference type="EMBL" id="AGNL01048766">
    <property type="protein sequence ID" value="EJK45112.1"/>
    <property type="molecule type" value="Genomic_DNA"/>
</dbReference>
<dbReference type="eggNOG" id="ENOG502T51C">
    <property type="taxonomic scope" value="Eukaryota"/>
</dbReference>
<dbReference type="OrthoDB" id="9980836at2759"/>
<evidence type="ECO:0000313" key="2">
    <source>
        <dbReference type="Proteomes" id="UP000266841"/>
    </source>
</evidence>
<proteinExistence type="predicted"/>
<dbReference type="Proteomes" id="UP000266841">
    <property type="component" value="Unassembled WGS sequence"/>
</dbReference>